<gene>
    <name evidence="2" type="ORF">L195_g061540</name>
</gene>
<feature type="non-terminal residue" evidence="2">
    <location>
        <position position="1"/>
    </location>
</feature>
<dbReference type="Proteomes" id="UP000236291">
    <property type="component" value="Unassembled WGS sequence"/>
</dbReference>
<dbReference type="EMBL" id="ASHM01153956">
    <property type="protein sequence ID" value="PNX63264.1"/>
    <property type="molecule type" value="Genomic_DNA"/>
</dbReference>
<name>A0A2K3KAF6_TRIPR</name>
<reference evidence="2 3" key="1">
    <citation type="journal article" date="2014" name="Am. J. Bot.">
        <title>Genome assembly and annotation for red clover (Trifolium pratense; Fabaceae).</title>
        <authorList>
            <person name="Istvanek J."/>
            <person name="Jaros M."/>
            <person name="Krenek A."/>
            <person name="Repkova J."/>
        </authorList>
    </citation>
    <scope>NUCLEOTIDE SEQUENCE [LARGE SCALE GENOMIC DNA]</scope>
    <source>
        <strain evidence="3">cv. Tatra</strain>
        <tissue evidence="2">Young leaves</tissue>
    </source>
</reference>
<evidence type="ECO:0000313" key="2">
    <source>
        <dbReference type="EMBL" id="PNX63264.1"/>
    </source>
</evidence>
<sequence>HAVSGGGDMPTDKDVNVSGEVSGEADENVVSGGNINDLTNEAVGHIELFPLS</sequence>
<evidence type="ECO:0000256" key="1">
    <source>
        <dbReference type="SAM" id="MobiDB-lite"/>
    </source>
</evidence>
<dbReference type="AlphaFoldDB" id="A0A2K3KAF6"/>
<organism evidence="2 3">
    <name type="scientific">Trifolium pratense</name>
    <name type="common">Red clover</name>
    <dbReference type="NCBI Taxonomy" id="57577"/>
    <lineage>
        <taxon>Eukaryota</taxon>
        <taxon>Viridiplantae</taxon>
        <taxon>Streptophyta</taxon>
        <taxon>Embryophyta</taxon>
        <taxon>Tracheophyta</taxon>
        <taxon>Spermatophyta</taxon>
        <taxon>Magnoliopsida</taxon>
        <taxon>eudicotyledons</taxon>
        <taxon>Gunneridae</taxon>
        <taxon>Pentapetalae</taxon>
        <taxon>rosids</taxon>
        <taxon>fabids</taxon>
        <taxon>Fabales</taxon>
        <taxon>Fabaceae</taxon>
        <taxon>Papilionoideae</taxon>
        <taxon>50 kb inversion clade</taxon>
        <taxon>NPAAA clade</taxon>
        <taxon>Hologalegina</taxon>
        <taxon>IRL clade</taxon>
        <taxon>Trifolieae</taxon>
        <taxon>Trifolium</taxon>
    </lineage>
</organism>
<protein>
    <submittedName>
        <fullName evidence="2">Uncharacterized protein</fullName>
    </submittedName>
</protein>
<reference evidence="2 3" key="2">
    <citation type="journal article" date="2017" name="Front. Plant Sci.">
        <title>Gene Classification and Mining of Molecular Markers Useful in Red Clover (Trifolium pratense) Breeding.</title>
        <authorList>
            <person name="Istvanek J."/>
            <person name="Dluhosova J."/>
            <person name="Dluhos P."/>
            <person name="Patkova L."/>
            <person name="Nedelnik J."/>
            <person name="Repkova J."/>
        </authorList>
    </citation>
    <scope>NUCLEOTIDE SEQUENCE [LARGE SCALE GENOMIC DNA]</scope>
    <source>
        <strain evidence="3">cv. Tatra</strain>
        <tissue evidence="2">Young leaves</tissue>
    </source>
</reference>
<accession>A0A2K3KAF6</accession>
<feature type="region of interest" description="Disordered" evidence="1">
    <location>
        <begin position="1"/>
        <end position="37"/>
    </location>
</feature>
<proteinExistence type="predicted"/>
<evidence type="ECO:0000313" key="3">
    <source>
        <dbReference type="Proteomes" id="UP000236291"/>
    </source>
</evidence>
<comment type="caution">
    <text evidence="2">The sequence shown here is derived from an EMBL/GenBank/DDBJ whole genome shotgun (WGS) entry which is preliminary data.</text>
</comment>